<evidence type="ECO:0000313" key="2">
    <source>
        <dbReference type="EMBL" id="RAK33034.1"/>
    </source>
</evidence>
<dbReference type="CDD" id="cd07043">
    <property type="entry name" value="STAS_anti-anti-sigma_factors"/>
    <property type="match status" value="1"/>
</dbReference>
<dbReference type="EMBL" id="QLMJ01000012">
    <property type="protein sequence ID" value="RAK33034.1"/>
    <property type="molecule type" value="Genomic_DNA"/>
</dbReference>
<feature type="domain" description="STAS" evidence="1">
    <location>
        <begin position="10"/>
        <end position="100"/>
    </location>
</feature>
<comment type="caution">
    <text evidence="2">The sequence shown here is derived from an EMBL/GenBank/DDBJ whole genome shotgun (WGS) entry which is preliminary data.</text>
</comment>
<gene>
    <name evidence="2" type="ORF">B0I29_11265</name>
</gene>
<reference evidence="2 3" key="1">
    <citation type="submission" date="2018-06" db="EMBL/GenBank/DDBJ databases">
        <title>Genomic Encyclopedia of Type Strains, Phase III (KMG-III): the genomes of soil and plant-associated and newly described type strains.</title>
        <authorList>
            <person name="Whitman W."/>
        </authorList>
    </citation>
    <scope>NUCLEOTIDE SEQUENCE [LARGE SCALE GENOMIC DNA]</scope>
    <source>
        <strain evidence="2 3">CGMCC 4.7090</strain>
    </source>
</reference>
<dbReference type="SUPFAM" id="SSF52091">
    <property type="entry name" value="SpoIIaa-like"/>
    <property type="match status" value="1"/>
</dbReference>
<protein>
    <submittedName>
        <fullName evidence="2">Anti-anti-sigma factor</fullName>
    </submittedName>
</protein>
<dbReference type="Proteomes" id="UP000249341">
    <property type="component" value="Unassembled WGS sequence"/>
</dbReference>
<dbReference type="Pfam" id="PF13466">
    <property type="entry name" value="STAS_2"/>
    <property type="match status" value="1"/>
</dbReference>
<dbReference type="AlphaFoldDB" id="A0A327Z6S9"/>
<dbReference type="InterPro" id="IPR058548">
    <property type="entry name" value="MlaB-like_STAS"/>
</dbReference>
<keyword evidence="3" id="KW-1185">Reference proteome</keyword>
<dbReference type="PROSITE" id="PS50801">
    <property type="entry name" value="STAS"/>
    <property type="match status" value="1"/>
</dbReference>
<dbReference type="Gene3D" id="3.30.750.24">
    <property type="entry name" value="STAS domain"/>
    <property type="match status" value="1"/>
</dbReference>
<dbReference type="InterPro" id="IPR002645">
    <property type="entry name" value="STAS_dom"/>
</dbReference>
<evidence type="ECO:0000313" key="3">
    <source>
        <dbReference type="Proteomes" id="UP000249341"/>
    </source>
</evidence>
<accession>A0A327Z6S9</accession>
<sequence length="100" mass="10306">MAGAVDGDHVTVIVTGEVDMATADVLFSTATPPDAAAATVDLRGVSFFDSAAIHALTRLAEHYPSGRLTVFPSSRVLRVLEISGLAGQPWLKPDSAGAAE</sequence>
<organism evidence="2 3">
    <name type="scientific">Actinoplanes lutulentus</name>
    <dbReference type="NCBI Taxonomy" id="1287878"/>
    <lineage>
        <taxon>Bacteria</taxon>
        <taxon>Bacillati</taxon>
        <taxon>Actinomycetota</taxon>
        <taxon>Actinomycetes</taxon>
        <taxon>Micromonosporales</taxon>
        <taxon>Micromonosporaceae</taxon>
        <taxon>Actinoplanes</taxon>
    </lineage>
</organism>
<proteinExistence type="predicted"/>
<dbReference type="InterPro" id="IPR036513">
    <property type="entry name" value="STAS_dom_sf"/>
</dbReference>
<evidence type="ECO:0000259" key="1">
    <source>
        <dbReference type="PROSITE" id="PS50801"/>
    </source>
</evidence>
<name>A0A327Z6S9_9ACTN</name>